<keyword evidence="5" id="KW-1185">Reference proteome</keyword>
<feature type="region of interest" description="Disordered" evidence="2">
    <location>
        <begin position="220"/>
        <end position="252"/>
    </location>
</feature>
<organism evidence="4 5">
    <name type="scientific">Trichophyton equinum (strain ATCC MYA-4606 / CBS 127.97)</name>
    <name type="common">Horse ringworm fungus</name>
    <dbReference type="NCBI Taxonomy" id="559882"/>
    <lineage>
        <taxon>Eukaryota</taxon>
        <taxon>Fungi</taxon>
        <taxon>Dikarya</taxon>
        <taxon>Ascomycota</taxon>
        <taxon>Pezizomycotina</taxon>
        <taxon>Eurotiomycetes</taxon>
        <taxon>Eurotiomycetidae</taxon>
        <taxon>Onygenales</taxon>
        <taxon>Arthrodermataceae</taxon>
        <taxon>Trichophyton</taxon>
    </lineage>
</organism>
<feature type="compositionally biased region" description="Acidic residues" evidence="2">
    <location>
        <begin position="289"/>
        <end position="298"/>
    </location>
</feature>
<evidence type="ECO:0000256" key="2">
    <source>
        <dbReference type="SAM" id="MobiDB-lite"/>
    </source>
</evidence>
<dbReference type="PROSITE" id="PS50089">
    <property type="entry name" value="ZF_RING_2"/>
    <property type="match status" value="1"/>
</dbReference>
<evidence type="ECO:0000259" key="3">
    <source>
        <dbReference type="PROSITE" id="PS50089"/>
    </source>
</evidence>
<feature type="region of interest" description="Disordered" evidence="2">
    <location>
        <begin position="397"/>
        <end position="420"/>
    </location>
</feature>
<dbReference type="SUPFAM" id="SSF57850">
    <property type="entry name" value="RING/U-box"/>
    <property type="match status" value="1"/>
</dbReference>
<accession>F2PPU5</accession>
<feature type="compositionally biased region" description="Low complexity" evidence="2">
    <location>
        <begin position="302"/>
        <end position="321"/>
    </location>
</feature>
<feature type="region of interest" description="Disordered" evidence="2">
    <location>
        <begin position="273"/>
        <end position="369"/>
    </location>
</feature>
<dbReference type="eggNOG" id="ENOG502SBGS">
    <property type="taxonomic scope" value="Eukaryota"/>
</dbReference>
<keyword evidence="1" id="KW-0479">Metal-binding</keyword>
<feature type="compositionally biased region" description="Polar residues" evidence="2">
    <location>
        <begin position="352"/>
        <end position="362"/>
    </location>
</feature>
<dbReference type="OrthoDB" id="4174185at2759"/>
<name>F2PPU5_TRIEC</name>
<evidence type="ECO:0000256" key="1">
    <source>
        <dbReference type="PROSITE-ProRule" id="PRU00175"/>
    </source>
</evidence>
<dbReference type="VEuPathDB" id="FungiDB:TEQG_02946"/>
<feature type="compositionally biased region" description="Low complexity" evidence="2">
    <location>
        <begin position="399"/>
        <end position="411"/>
    </location>
</feature>
<dbReference type="EMBL" id="DS995730">
    <property type="protein sequence ID" value="EGE03913.1"/>
    <property type="molecule type" value="Genomic_DNA"/>
</dbReference>
<dbReference type="AlphaFoldDB" id="F2PPU5"/>
<dbReference type="Gene3D" id="3.30.40.10">
    <property type="entry name" value="Zinc/RING finger domain, C3HC4 (zinc finger)"/>
    <property type="match status" value="1"/>
</dbReference>
<feature type="domain" description="RING-type" evidence="3">
    <location>
        <begin position="510"/>
        <end position="559"/>
    </location>
</feature>
<dbReference type="InterPro" id="IPR013083">
    <property type="entry name" value="Znf_RING/FYVE/PHD"/>
</dbReference>
<dbReference type="Pfam" id="PF13920">
    <property type="entry name" value="zf-C3HC4_3"/>
    <property type="match status" value="1"/>
</dbReference>
<protein>
    <submittedName>
        <fullName evidence="4">C3HC4 finger protein</fullName>
    </submittedName>
</protein>
<evidence type="ECO:0000313" key="4">
    <source>
        <dbReference type="EMBL" id="EGE03913.1"/>
    </source>
</evidence>
<gene>
    <name evidence="4" type="ORF">TEQG_02946</name>
</gene>
<feature type="compositionally biased region" description="Low complexity" evidence="2">
    <location>
        <begin position="220"/>
        <end position="244"/>
    </location>
</feature>
<dbReference type="HOGENOM" id="CLU_036494_0_0_1"/>
<reference evidence="5" key="1">
    <citation type="journal article" date="2012" name="MBio">
        <title>Comparative genome analysis of Trichophyton rubrum and related dermatophytes reveals candidate genes involved in infection.</title>
        <authorList>
            <person name="Martinez D.A."/>
            <person name="Oliver B.G."/>
            <person name="Graeser Y."/>
            <person name="Goldberg J.M."/>
            <person name="Li W."/>
            <person name="Martinez-Rossi N.M."/>
            <person name="Monod M."/>
            <person name="Shelest E."/>
            <person name="Barton R.C."/>
            <person name="Birch E."/>
            <person name="Brakhage A.A."/>
            <person name="Chen Z."/>
            <person name="Gurr S.J."/>
            <person name="Heiman D."/>
            <person name="Heitman J."/>
            <person name="Kosti I."/>
            <person name="Rossi A."/>
            <person name="Saif S."/>
            <person name="Samalova M."/>
            <person name="Saunders C.W."/>
            <person name="Shea T."/>
            <person name="Summerbell R.C."/>
            <person name="Xu J."/>
            <person name="Young S."/>
            <person name="Zeng Q."/>
            <person name="Birren B.W."/>
            <person name="Cuomo C.A."/>
            <person name="White T.C."/>
        </authorList>
    </citation>
    <scope>NUCLEOTIDE SEQUENCE [LARGE SCALE GENOMIC DNA]</scope>
    <source>
        <strain evidence="5">ATCC MYA-4606 / CBS 127.97</strain>
    </source>
</reference>
<keyword evidence="1" id="KW-0862">Zinc</keyword>
<evidence type="ECO:0000313" key="5">
    <source>
        <dbReference type="Proteomes" id="UP000009169"/>
    </source>
</evidence>
<sequence length="583" mass="63417">MPPPTLQPSSRRRPEEPMLSWPFPENTPVSPQALDQADRLQWLTSRNRGSAGYSDGGGMPSNYGQPGYGSGIASRRHQSIQPYPGIYRHGLSSPENRQRANPQVTTGYLVPYPRRQNDGAGGDSGSANINANNTTANTNAINTIHGGGFNYGSMARQQGSSPSDLTSLAEPVPGFYSPSMPDLNDTNQPFNHRPMGGYQAINDAIVRSDYDHDIMLGQQLAQRQASQESASSSTFSAASPTAPQQAHQDTRPVLPLASEGTRLSTGDIHDLIGSVMDFSSSPDPPQESEMQDQDEDQDHDQNQNQNQNQYHNHNQNQSQDSETFSYSMNPPSAMTTSPAQRRRSAQDMAPSENESASHQGQVGSDGMTPRRVRMRTLRVSPASSTQQPSPGTTQLQLNAAASAAASAATSSPERLEEPAFTGYRPRYSTEDILNPQHLSSYLAAMNRGLARTMSTDQRLQILRQYQRRGQLGHGSANNARPPAPMIGLDVEIDGRPEPKDSASLTVNMECKVCMTQLVDTALIPCGHAVLCRWCAQQHIIPKPGQIGRPPPPPTCPVCRTPIKQRVCHINTPYPSPSHNVTND</sequence>
<feature type="compositionally biased region" description="Polar residues" evidence="2">
    <location>
        <begin position="322"/>
        <end position="339"/>
    </location>
</feature>
<keyword evidence="1" id="KW-0863">Zinc-finger</keyword>
<dbReference type="Proteomes" id="UP000009169">
    <property type="component" value="Unassembled WGS sequence"/>
</dbReference>
<dbReference type="GO" id="GO:0008270">
    <property type="term" value="F:zinc ion binding"/>
    <property type="evidence" value="ECO:0007669"/>
    <property type="project" value="UniProtKB-KW"/>
</dbReference>
<feature type="region of interest" description="Disordered" evidence="2">
    <location>
        <begin position="1"/>
        <end position="131"/>
    </location>
</feature>
<dbReference type="InterPro" id="IPR001841">
    <property type="entry name" value="Znf_RING"/>
</dbReference>
<feature type="compositionally biased region" description="Polar residues" evidence="2">
    <location>
        <begin position="93"/>
        <end position="106"/>
    </location>
</feature>
<dbReference type="SMART" id="SM00184">
    <property type="entry name" value="RING"/>
    <property type="match status" value="1"/>
</dbReference>
<proteinExistence type="predicted"/>